<name>A0AAX2ZCG0_9FIRM</name>
<evidence type="ECO:0000259" key="2">
    <source>
        <dbReference type="Pfam" id="PF01757"/>
    </source>
</evidence>
<evidence type="ECO:0000256" key="1">
    <source>
        <dbReference type="SAM" id="Phobius"/>
    </source>
</evidence>
<keyword evidence="3" id="KW-0012">Acyltransferase</keyword>
<keyword evidence="1" id="KW-0472">Membrane</keyword>
<evidence type="ECO:0000313" key="3">
    <source>
        <dbReference type="EMBL" id="UEL46047.1"/>
    </source>
</evidence>
<feature type="transmembrane region" description="Helical" evidence="1">
    <location>
        <begin position="255"/>
        <end position="277"/>
    </location>
</feature>
<dbReference type="AlphaFoldDB" id="A0AAX2ZCG0"/>
<dbReference type="InterPro" id="IPR052734">
    <property type="entry name" value="Nod_factor_acetyltransferase"/>
</dbReference>
<feature type="transmembrane region" description="Helical" evidence="1">
    <location>
        <begin position="289"/>
        <end position="310"/>
    </location>
</feature>
<dbReference type="Proteomes" id="UP001198983">
    <property type="component" value="Chromosome"/>
</dbReference>
<sequence length="380" mass="44080">MENLITYKDTTSIPNTHITTRIAWLDQLRAIAMLLVVLGHCALPKDSVKYIYSFHMPLFFMISGMTFRASKFTSLISLIKDKWRKLIVPHLIMNFLMLPLWIYTFKILSTSKPNLITLLKGIFYINSGRFQSPSNATWFLAALFIVEILFYLIYKFAKGDYRFLTISVIICGIIGFIESTNPSNYDGPWHIEACFTAIVFYMLGFYIRKHLPILQINLHTNKSYILTALILLFIGSYFSINNGRISFNGNSYDSILYFYISSISISLSIIMLVIKMPNIEILNYIGKNTLLYVGIHIPLIRIFENLYPIFKTNYKFAFVLGILVYFIMLPIIYLINGLFPFICGKKQIPSIRNNAFYKLFLYSIGTLYILILFKLMPYVL</sequence>
<dbReference type="GO" id="GO:0016747">
    <property type="term" value="F:acyltransferase activity, transferring groups other than amino-acyl groups"/>
    <property type="evidence" value="ECO:0007669"/>
    <property type="project" value="InterPro"/>
</dbReference>
<dbReference type="RefSeq" id="WP_228415148.1">
    <property type="nucleotide sequence ID" value="NZ_CP081135.1"/>
</dbReference>
<feature type="transmembrane region" description="Helical" evidence="1">
    <location>
        <begin position="87"/>
        <end position="105"/>
    </location>
</feature>
<feature type="transmembrane region" description="Helical" evidence="1">
    <location>
        <begin position="189"/>
        <end position="207"/>
    </location>
</feature>
<gene>
    <name evidence="3" type="ORF">JW646_10240</name>
</gene>
<keyword evidence="4" id="KW-1185">Reference proteome</keyword>
<feature type="transmembrane region" description="Helical" evidence="1">
    <location>
        <begin position="359"/>
        <end position="379"/>
    </location>
</feature>
<feature type="transmembrane region" description="Helical" evidence="1">
    <location>
        <begin position="316"/>
        <end position="339"/>
    </location>
</feature>
<keyword evidence="3" id="KW-0808">Transferase</keyword>
<protein>
    <submittedName>
        <fullName evidence="3">Acyltransferase family protein</fullName>
    </submittedName>
</protein>
<dbReference type="Pfam" id="PF01757">
    <property type="entry name" value="Acyl_transf_3"/>
    <property type="match status" value="1"/>
</dbReference>
<organism evidence="3 4">
    <name type="scientific">Terrisporobacter hibernicus</name>
    <dbReference type="NCBI Taxonomy" id="2813371"/>
    <lineage>
        <taxon>Bacteria</taxon>
        <taxon>Bacillati</taxon>
        <taxon>Bacillota</taxon>
        <taxon>Clostridia</taxon>
        <taxon>Peptostreptococcales</taxon>
        <taxon>Peptostreptococcaceae</taxon>
        <taxon>Terrisporobacter</taxon>
    </lineage>
</organism>
<feature type="transmembrane region" description="Helical" evidence="1">
    <location>
        <begin position="223"/>
        <end position="240"/>
    </location>
</feature>
<feature type="domain" description="Acyltransferase 3" evidence="2">
    <location>
        <begin position="22"/>
        <end position="335"/>
    </location>
</feature>
<feature type="transmembrane region" description="Helical" evidence="1">
    <location>
        <begin position="136"/>
        <end position="154"/>
    </location>
</feature>
<proteinExistence type="predicted"/>
<reference evidence="3 4" key="1">
    <citation type="journal article" date="2023" name="Int. J. Syst. Evol. Microbiol.">
        <title>Terrisporobacter hibernicus sp. nov., isolated from bovine faeces in Northern Ireland.</title>
        <authorList>
            <person name="Mitchell M."/>
            <person name="Nguyen S.V."/>
            <person name="Connor M."/>
            <person name="Fairley D.J."/>
            <person name="Donoghue O."/>
            <person name="Marshall H."/>
            <person name="Koolman L."/>
            <person name="McMullan G."/>
            <person name="Schaffer K.E."/>
            <person name="McGrath J.W."/>
            <person name="Fanning S."/>
        </authorList>
    </citation>
    <scope>NUCLEOTIDE SEQUENCE [LARGE SCALE GENOMIC DNA]</scope>
    <source>
        <strain evidence="3 4">MCA3</strain>
    </source>
</reference>
<keyword evidence="1" id="KW-1133">Transmembrane helix</keyword>
<accession>A0AAX2ZCG0</accession>
<dbReference type="KEGG" id="tem:JW646_10240"/>
<keyword evidence="1" id="KW-0812">Transmembrane</keyword>
<dbReference type="PANTHER" id="PTHR37312">
    <property type="entry name" value="MEMBRANE-BOUND ACYLTRANSFERASE YKRP-RELATED"/>
    <property type="match status" value="1"/>
</dbReference>
<feature type="transmembrane region" description="Helical" evidence="1">
    <location>
        <begin position="161"/>
        <end position="177"/>
    </location>
</feature>
<evidence type="ECO:0000313" key="4">
    <source>
        <dbReference type="Proteomes" id="UP001198983"/>
    </source>
</evidence>
<dbReference type="PANTHER" id="PTHR37312:SF1">
    <property type="entry name" value="MEMBRANE-BOUND ACYLTRANSFERASE YKRP-RELATED"/>
    <property type="match status" value="1"/>
</dbReference>
<dbReference type="EMBL" id="CP081135">
    <property type="protein sequence ID" value="UEL46047.1"/>
    <property type="molecule type" value="Genomic_DNA"/>
</dbReference>
<dbReference type="InterPro" id="IPR002656">
    <property type="entry name" value="Acyl_transf_3_dom"/>
</dbReference>